<name>E4UX56_ARTGP</name>
<reference evidence="3" key="1">
    <citation type="journal article" date="2012" name="MBio">
        <title>Comparative genome analysis of Trichophyton rubrum and related dermatophytes reveals candidate genes involved in infection.</title>
        <authorList>
            <person name="Martinez D.A."/>
            <person name="Oliver B.G."/>
            <person name="Graeser Y."/>
            <person name="Goldberg J.M."/>
            <person name="Li W."/>
            <person name="Martinez-Rossi N.M."/>
            <person name="Monod M."/>
            <person name="Shelest E."/>
            <person name="Barton R.C."/>
            <person name="Birch E."/>
            <person name="Brakhage A.A."/>
            <person name="Chen Z."/>
            <person name="Gurr S.J."/>
            <person name="Heiman D."/>
            <person name="Heitman J."/>
            <person name="Kosti I."/>
            <person name="Rossi A."/>
            <person name="Saif S."/>
            <person name="Samalova M."/>
            <person name="Saunders C.W."/>
            <person name="Shea T."/>
            <person name="Summerbell R.C."/>
            <person name="Xu J."/>
            <person name="Young S."/>
            <person name="Zeng Q."/>
            <person name="Birren B.W."/>
            <person name="Cuomo C.A."/>
            <person name="White T.C."/>
        </authorList>
    </citation>
    <scope>NUCLEOTIDE SEQUENCE [LARGE SCALE GENOMIC DNA]</scope>
    <source>
        <strain evidence="3">ATCC MYA-4604 / CBS 118893</strain>
    </source>
</reference>
<gene>
    <name evidence="2" type="ORF">MGYG_09067</name>
</gene>
<sequence length="109" mass="12016">MKIDSSVAKASKSRSRESLLGLLSISMSTAAVLYTGCHCHCCHYSYSLSEACWGWAVDGHWDGYCVSMFAFSARDNSIEKVERRGTQQKTQKTDQKADADGRTEIVGGR</sequence>
<evidence type="ECO:0000313" key="3">
    <source>
        <dbReference type="Proteomes" id="UP000002669"/>
    </source>
</evidence>
<proteinExistence type="predicted"/>
<evidence type="ECO:0000256" key="1">
    <source>
        <dbReference type="SAM" id="MobiDB-lite"/>
    </source>
</evidence>
<dbReference type="VEuPathDB" id="FungiDB:MGYG_09067"/>
<organism evidence="3">
    <name type="scientific">Arthroderma gypseum (strain ATCC MYA-4604 / CBS 118893)</name>
    <name type="common">Microsporum gypseum</name>
    <dbReference type="NCBI Taxonomy" id="535722"/>
    <lineage>
        <taxon>Eukaryota</taxon>
        <taxon>Fungi</taxon>
        <taxon>Dikarya</taxon>
        <taxon>Ascomycota</taxon>
        <taxon>Pezizomycotina</taxon>
        <taxon>Eurotiomycetes</taxon>
        <taxon>Eurotiomycetidae</taxon>
        <taxon>Onygenales</taxon>
        <taxon>Arthrodermataceae</taxon>
        <taxon>Nannizzia</taxon>
    </lineage>
</organism>
<dbReference type="EMBL" id="DS989825">
    <property type="protein sequence ID" value="EFR01856.1"/>
    <property type="molecule type" value="Genomic_DNA"/>
</dbReference>
<dbReference type="Proteomes" id="UP000002669">
    <property type="component" value="Unassembled WGS sequence"/>
</dbReference>
<dbReference type="RefSeq" id="XP_003172267.1">
    <property type="nucleotide sequence ID" value="XM_003172219.1"/>
</dbReference>
<dbReference type="HOGENOM" id="CLU_2183318_0_0_1"/>
<keyword evidence="3" id="KW-1185">Reference proteome</keyword>
<dbReference type="InParanoid" id="E4UX56"/>
<dbReference type="GeneID" id="10027536"/>
<evidence type="ECO:0000313" key="2">
    <source>
        <dbReference type="EMBL" id="EFR01856.1"/>
    </source>
</evidence>
<accession>E4UX56</accession>
<feature type="compositionally biased region" description="Basic and acidic residues" evidence="1">
    <location>
        <begin position="81"/>
        <end position="103"/>
    </location>
</feature>
<feature type="region of interest" description="Disordered" evidence="1">
    <location>
        <begin position="81"/>
        <end position="109"/>
    </location>
</feature>
<dbReference type="AlphaFoldDB" id="E4UX56"/>
<protein>
    <submittedName>
        <fullName evidence="2">Uncharacterized protein</fullName>
    </submittedName>
</protein>